<protein>
    <submittedName>
        <fullName evidence="1">Uncharacterized protein</fullName>
    </submittedName>
</protein>
<comment type="caution">
    <text evidence="1">The sequence shown here is derived from an EMBL/GenBank/DDBJ whole genome shotgun (WGS) entry which is preliminary data.</text>
</comment>
<evidence type="ECO:0000313" key="1">
    <source>
        <dbReference type="EMBL" id="MBU5491255.1"/>
    </source>
</evidence>
<proteinExistence type="predicted"/>
<dbReference type="Proteomes" id="UP000783588">
    <property type="component" value="Unassembled WGS sequence"/>
</dbReference>
<accession>A0ABS6EUW0</accession>
<gene>
    <name evidence="1" type="ORF">KQI75_11620</name>
</gene>
<dbReference type="RefSeq" id="WP_216470969.1">
    <property type="nucleotide sequence ID" value="NZ_JAHLQI010000007.1"/>
</dbReference>
<organism evidence="1 2">
    <name type="scientific">Butyricicoccus intestinisimiae</name>
    <dbReference type="NCBI Taxonomy" id="2841509"/>
    <lineage>
        <taxon>Bacteria</taxon>
        <taxon>Bacillati</taxon>
        <taxon>Bacillota</taxon>
        <taxon>Clostridia</taxon>
        <taxon>Eubacteriales</taxon>
        <taxon>Butyricicoccaceae</taxon>
        <taxon>Butyricicoccus</taxon>
    </lineage>
</organism>
<keyword evidence="2" id="KW-1185">Reference proteome</keyword>
<name>A0ABS6EUW0_9FIRM</name>
<reference evidence="1 2" key="1">
    <citation type="submission" date="2021-06" db="EMBL/GenBank/DDBJ databases">
        <authorList>
            <person name="Sun Q."/>
            <person name="Li D."/>
        </authorList>
    </citation>
    <scope>NUCLEOTIDE SEQUENCE [LARGE SCALE GENOMIC DNA]</scope>
    <source>
        <strain evidence="1 2">MSJd-7</strain>
    </source>
</reference>
<sequence>MDKYEKIMNLLKEEDPGTLMWLNNAYCEECNIQNNGCFQMKRGDVVILTSKQKKEQDILKEQFEKRGRT</sequence>
<evidence type="ECO:0000313" key="2">
    <source>
        <dbReference type="Proteomes" id="UP000783588"/>
    </source>
</evidence>
<dbReference type="EMBL" id="JAHLQI010000007">
    <property type="protein sequence ID" value="MBU5491255.1"/>
    <property type="molecule type" value="Genomic_DNA"/>
</dbReference>